<reference evidence="1" key="1">
    <citation type="submission" date="2023-04" db="EMBL/GenBank/DDBJ databases">
        <title>Genome Encyclopedia of Bacteria and Archaea VI: Functional Genomics of Type Strains.</title>
        <authorList>
            <person name="Whitman W."/>
        </authorList>
    </citation>
    <scope>NUCLEOTIDE SEQUENCE</scope>
    <source>
        <strain evidence="1">Enz.4-51</strain>
    </source>
</reference>
<gene>
    <name evidence="1" type="ORF">M2127_002108</name>
</gene>
<dbReference type="InterPro" id="IPR029063">
    <property type="entry name" value="SAM-dependent_MTases_sf"/>
</dbReference>
<dbReference type="Gene3D" id="3.40.50.150">
    <property type="entry name" value="Vaccinia Virus protein VP39"/>
    <property type="match status" value="1"/>
</dbReference>
<dbReference type="RefSeq" id="WP_280757022.1">
    <property type="nucleotide sequence ID" value="NZ_JARXXW010000015.1"/>
</dbReference>
<evidence type="ECO:0008006" key="3">
    <source>
        <dbReference type="Google" id="ProtNLM"/>
    </source>
</evidence>
<name>A0AA43MC07_9BURK</name>
<evidence type="ECO:0000313" key="2">
    <source>
        <dbReference type="Proteomes" id="UP001161160"/>
    </source>
</evidence>
<keyword evidence="2" id="KW-1185">Reference proteome</keyword>
<evidence type="ECO:0000313" key="1">
    <source>
        <dbReference type="EMBL" id="MDH6504779.1"/>
    </source>
</evidence>
<proteinExistence type="predicted"/>
<dbReference type="EMBL" id="JARXYA010000014">
    <property type="protein sequence ID" value="MDH6504779.1"/>
    <property type="molecule type" value="Genomic_DNA"/>
</dbReference>
<dbReference type="AlphaFoldDB" id="A0AA43MC07"/>
<sequence length="257" mass="29454">MKICNANRDSFYFMLDACFRQLQVKPKLIELGVLRGENAELMNSILKPELFLLIDAWSSAAFNEFIRLNQERDWVEFVNTFDDYFGGSIADQSTFETLYHATKQRFENNSNVKIIRATTSEALIDIERLHPEKKFDLIYVDANHQYENVLDDLINYQPKLSEIGMFQLNDCCFSEAGVKQNLGVIEAVCRFAKQKNFIPVALTNNDFSDILLAHQHNPMLNMMDSIFQMSNISYVDIPHQLLGAAKVLDGSGKISFV</sequence>
<organism evidence="1 2">
    <name type="scientific">Polynucleobacter sphagniphilus</name>
    <dbReference type="NCBI Taxonomy" id="1743169"/>
    <lineage>
        <taxon>Bacteria</taxon>
        <taxon>Pseudomonadati</taxon>
        <taxon>Pseudomonadota</taxon>
        <taxon>Betaproteobacteria</taxon>
        <taxon>Burkholderiales</taxon>
        <taxon>Burkholderiaceae</taxon>
        <taxon>Polynucleobacter</taxon>
    </lineage>
</organism>
<dbReference type="SUPFAM" id="SSF53335">
    <property type="entry name" value="S-adenosyl-L-methionine-dependent methyltransferases"/>
    <property type="match status" value="1"/>
</dbReference>
<dbReference type="Pfam" id="PF13578">
    <property type="entry name" value="Methyltransf_24"/>
    <property type="match status" value="1"/>
</dbReference>
<accession>A0AA43MC07</accession>
<dbReference type="Proteomes" id="UP001161160">
    <property type="component" value="Unassembled WGS sequence"/>
</dbReference>
<protein>
    <recommendedName>
        <fullName evidence="3">Class I SAM-dependent methyltransferase</fullName>
    </recommendedName>
</protein>
<comment type="caution">
    <text evidence="1">The sequence shown here is derived from an EMBL/GenBank/DDBJ whole genome shotgun (WGS) entry which is preliminary data.</text>
</comment>